<dbReference type="RefSeq" id="XP_049180970.1">
    <property type="nucleotide sequence ID" value="XM_049323147.1"/>
</dbReference>
<dbReference type="EMBL" id="JAHUZD010000057">
    <property type="protein sequence ID" value="KAI3405225.2"/>
    <property type="molecule type" value="Genomic_DNA"/>
</dbReference>
<gene>
    <name evidence="16" type="ORF">KGF56_001970</name>
</gene>
<sequence>MTALLSEKNYDTKQSIKLLTFNTWGLKLLSKHRKARLQAIAHELANPKTSDDDYDVAALQEIWCEEDWAYIEHVCRKKYPYRRVFKSGIITGPGLAVLSKIPIVETFLYRFPINGRSSAFFRGDWYVGKSIAVTMFQSHVPGSLPIALLNSHMHAPYGQGDASYSTHRACQAWDFAKLVRMLKKAGYAVIQVGDLNSKPESLPYKIFTVEAGLTDSWNVLHHEKLITKSEEIAKLSSEDQIKLAGVTCNSRLNTWRKSSKAGDACRIDYALIDAENIIPIKAQVKFTEVLPSPLLCSYSDHFAYSVELKINSQAQHVTPEDMHNLKEREGVYKALIAEIKHYRRVTIPFQAIWRKVYFFISVIIVIGMHVGIVFVADVAGWISVIFLLITTILIVSGLLNGMIWYFGVRSESRALQEVQMEVEDAYTYIQDLTMEKTRRSSQSHRKESSDIHVQELQ</sequence>
<reference evidence="16" key="1">
    <citation type="journal article" date="2022" name="DNA Res.">
        <title>Genome analysis of five recently described species of the CUG-Ser clade uncovers Candida theae as a new hybrid lineage with pathogenic potential in the Candida parapsilosis species complex.</title>
        <authorList>
            <person name="Mixao V."/>
            <person name="Del Olmo V."/>
            <person name="Hegedusova E."/>
            <person name="Saus E."/>
            <person name="Pryszcz L."/>
            <person name="Cillingova A."/>
            <person name="Nosek J."/>
            <person name="Gabaldon T."/>
        </authorList>
    </citation>
    <scope>NUCLEOTIDE SEQUENCE</scope>
    <source>
        <strain evidence="16">CBS 10844</strain>
    </source>
</reference>
<keyword evidence="6" id="KW-0479">Metal-binding</keyword>
<evidence type="ECO:0000313" key="16">
    <source>
        <dbReference type="EMBL" id="KAI3405225.2"/>
    </source>
</evidence>
<evidence type="ECO:0000256" key="13">
    <source>
        <dbReference type="SAM" id="MobiDB-lite"/>
    </source>
</evidence>
<evidence type="ECO:0000256" key="11">
    <source>
        <dbReference type="ARBA" id="ARBA00023098"/>
    </source>
</evidence>
<feature type="domain" description="Endonuclease/exonuclease/phosphatase" evidence="15">
    <location>
        <begin position="19"/>
        <end position="301"/>
    </location>
</feature>
<keyword evidence="17" id="KW-1185">Reference proteome</keyword>
<evidence type="ECO:0000256" key="9">
    <source>
        <dbReference type="ARBA" id="ARBA00022919"/>
    </source>
</evidence>
<keyword evidence="10 14" id="KW-1133">Transmembrane helix</keyword>
<feature type="transmembrane region" description="Helical" evidence="14">
    <location>
        <begin position="381"/>
        <end position="406"/>
    </location>
</feature>
<dbReference type="Pfam" id="PF03372">
    <property type="entry name" value="Exo_endo_phos"/>
    <property type="match status" value="1"/>
</dbReference>
<dbReference type="GO" id="GO:0016020">
    <property type="term" value="C:membrane"/>
    <property type="evidence" value="ECO:0007669"/>
    <property type="project" value="UniProtKB-SubCell"/>
</dbReference>
<evidence type="ECO:0000256" key="7">
    <source>
        <dbReference type="ARBA" id="ARBA00022801"/>
    </source>
</evidence>
<protein>
    <submittedName>
        <fullName evidence="16">ISC1</fullName>
    </submittedName>
</protein>
<comment type="subcellular location">
    <subcellularLocation>
        <location evidence="1">Membrane</location>
        <topology evidence="1">Multi-pass membrane protein</topology>
    </subcellularLocation>
</comment>
<dbReference type="FunFam" id="3.60.10.10:FF:000073">
    <property type="entry name" value="Inositol phosphosphingolipid phospholipase"/>
    <property type="match status" value="1"/>
</dbReference>
<evidence type="ECO:0000256" key="3">
    <source>
        <dbReference type="ARBA" id="ARBA00004991"/>
    </source>
</evidence>
<comment type="caution">
    <text evidence="16">The sequence shown here is derived from an EMBL/GenBank/DDBJ whole genome shotgun (WGS) entry which is preliminary data.</text>
</comment>
<dbReference type="PANTHER" id="PTHR16320">
    <property type="entry name" value="SPHINGOMYELINASE FAMILY MEMBER"/>
    <property type="match status" value="1"/>
</dbReference>
<keyword evidence="11" id="KW-0443">Lipid metabolism</keyword>
<proteinExistence type="inferred from homology"/>
<evidence type="ECO:0000256" key="6">
    <source>
        <dbReference type="ARBA" id="ARBA00022723"/>
    </source>
</evidence>
<keyword evidence="8" id="KW-0460">Magnesium</keyword>
<dbReference type="GO" id="GO:0046872">
    <property type="term" value="F:metal ion binding"/>
    <property type="evidence" value="ECO:0007669"/>
    <property type="project" value="UniProtKB-KW"/>
</dbReference>
<evidence type="ECO:0000256" key="4">
    <source>
        <dbReference type="ARBA" id="ARBA00006335"/>
    </source>
</evidence>
<dbReference type="GeneID" id="73379587"/>
<organism evidence="16 17">
    <name type="scientific">Candida oxycetoniae</name>
    <dbReference type="NCBI Taxonomy" id="497107"/>
    <lineage>
        <taxon>Eukaryota</taxon>
        <taxon>Fungi</taxon>
        <taxon>Dikarya</taxon>
        <taxon>Ascomycota</taxon>
        <taxon>Saccharomycotina</taxon>
        <taxon>Pichiomycetes</taxon>
        <taxon>Debaryomycetaceae</taxon>
        <taxon>Candida/Lodderomyces clade</taxon>
        <taxon>Candida</taxon>
    </lineage>
</organism>
<evidence type="ECO:0000313" key="17">
    <source>
        <dbReference type="Proteomes" id="UP001202479"/>
    </source>
</evidence>
<dbReference type="AlphaFoldDB" id="A0AAI9SY27"/>
<evidence type="ECO:0000256" key="1">
    <source>
        <dbReference type="ARBA" id="ARBA00004141"/>
    </source>
</evidence>
<evidence type="ECO:0000256" key="12">
    <source>
        <dbReference type="ARBA" id="ARBA00023136"/>
    </source>
</evidence>
<keyword evidence="9" id="KW-0746">Sphingolipid metabolism</keyword>
<comment type="pathway">
    <text evidence="3">Sphingolipid metabolism.</text>
</comment>
<evidence type="ECO:0000259" key="15">
    <source>
        <dbReference type="Pfam" id="PF03372"/>
    </source>
</evidence>
<evidence type="ECO:0000256" key="14">
    <source>
        <dbReference type="SAM" id="Phobius"/>
    </source>
</evidence>
<dbReference type="SUPFAM" id="SSF56219">
    <property type="entry name" value="DNase I-like"/>
    <property type="match status" value="1"/>
</dbReference>
<evidence type="ECO:0000256" key="2">
    <source>
        <dbReference type="ARBA" id="ARBA00004760"/>
    </source>
</evidence>
<dbReference type="GO" id="GO:0006665">
    <property type="term" value="P:sphingolipid metabolic process"/>
    <property type="evidence" value="ECO:0007669"/>
    <property type="project" value="UniProtKB-KW"/>
</dbReference>
<keyword evidence="12 14" id="KW-0472">Membrane</keyword>
<evidence type="ECO:0000256" key="5">
    <source>
        <dbReference type="ARBA" id="ARBA00022692"/>
    </source>
</evidence>
<comment type="pathway">
    <text evidence="2">Lipid metabolism; sphingolipid metabolism.</text>
</comment>
<keyword evidence="5 14" id="KW-0812">Transmembrane</keyword>
<evidence type="ECO:0000256" key="8">
    <source>
        <dbReference type="ARBA" id="ARBA00022842"/>
    </source>
</evidence>
<dbReference type="InterPro" id="IPR036691">
    <property type="entry name" value="Endo/exonu/phosph_ase_sf"/>
</dbReference>
<dbReference type="Gene3D" id="3.60.10.10">
    <property type="entry name" value="Endonuclease/exonuclease/phosphatase"/>
    <property type="match status" value="1"/>
</dbReference>
<keyword evidence="7" id="KW-0378">Hydrolase</keyword>
<comment type="similarity">
    <text evidence="4">Belongs to the neutral sphingomyelinase family.</text>
</comment>
<feature type="transmembrane region" description="Helical" evidence="14">
    <location>
        <begin position="356"/>
        <end position="375"/>
    </location>
</feature>
<name>A0AAI9SY27_9ASCO</name>
<evidence type="ECO:0000256" key="10">
    <source>
        <dbReference type="ARBA" id="ARBA00022989"/>
    </source>
</evidence>
<dbReference type="InterPro" id="IPR038772">
    <property type="entry name" value="Sph/SMPD2-like"/>
</dbReference>
<feature type="region of interest" description="Disordered" evidence="13">
    <location>
        <begin position="437"/>
        <end position="457"/>
    </location>
</feature>
<dbReference type="InterPro" id="IPR005135">
    <property type="entry name" value="Endo/exonuclease/phosphatase"/>
</dbReference>
<accession>A0AAI9SY27</accession>
<dbReference type="PANTHER" id="PTHR16320:SF24">
    <property type="entry name" value="PHOSPHODIESTERASE, PUTATIVE-RELATED"/>
    <property type="match status" value="1"/>
</dbReference>
<dbReference type="Proteomes" id="UP001202479">
    <property type="component" value="Unassembled WGS sequence"/>
</dbReference>
<dbReference type="GO" id="GO:0004767">
    <property type="term" value="F:sphingomyelin phosphodiesterase activity"/>
    <property type="evidence" value="ECO:0007669"/>
    <property type="project" value="InterPro"/>
</dbReference>